<dbReference type="RefSeq" id="XP_015269593.1">
    <property type="nucleotide sequence ID" value="XM_015414107.1"/>
</dbReference>
<organism evidence="12 13">
    <name type="scientific">Gekko japonicus</name>
    <name type="common">Schlegel's Japanese gecko</name>
    <dbReference type="NCBI Taxonomy" id="146911"/>
    <lineage>
        <taxon>Eukaryota</taxon>
        <taxon>Metazoa</taxon>
        <taxon>Chordata</taxon>
        <taxon>Craniata</taxon>
        <taxon>Vertebrata</taxon>
        <taxon>Euteleostomi</taxon>
        <taxon>Lepidosauria</taxon>
        <taxon>Squamata</taxon>
        <taxon>Bifurcata</taxon>
        <taxon>Gekkota</taxon>
        <taxon>Gekkonidae</taxon>
        <taxon>Gekkoninae</taxon>
        <taxon>Gekko</taxon>
    </lineage>
</organism>
<comment type="similarity">
    <text evidence="3">Belongs to the UQCC3 family.</text>
</comment>
<protein>
    <recommendedName>
        <fullName evidence="4">Ubiquinol-cytochrome-c reductase complex assembly factor 3</fullName>
    </recommendedName>
</protein>
<evidence type="ECO:0000256" key="7">
    <source>
        <dbReference type="ARBA" id="ARBA00022989"/>
    </source>
</evidence>
<evidence type="ECO:0000256" key="11">
    <source>
        <dbReference type="SAM" id="Phobius"/>
    </source>
</evidence>
<dbReference type="Proteomes" id="UP000694871">
    <property type="component" value="Unplaced"/>
</dbReference>
<evidence type="ECO:0000313" key="13">
    <source>
        <dbReference type="RefSeq" id="XP_015269593.1"/>
    </source>
</evidence>
<evidence type="ECO:0000256" key="1">
    <source>
        <dbReference type="ARBA" id="ARBA00002879"/>
    </source>
</evidence>
<dbReference type="GeneID" id="107112900"/>
<evidence type="ECO:0000256" key="6">
    <source>
        <dbReference type="ARBA" id="ARBA00022792"/>
    </source>
</evidence>
<keyword evidence="10" id="KW-0066">ATP synthesis</keyword>
<evidence type="ECO:0000256" key="4">
    <source>
        <dbReference type="ARBA" id="ARBA00016475"/>
    </source>
</evidence>
<keyword evidence="9 11" id="KW-0472">Membrane</keyword>
<comment type="function">
    <text evidence="1">Required for the assembly of the ubiquinol-cytochrome c reductase complex (mitochondrial respiratory chain complex III or cytochrome b-c1 complex), mediating cytochrome b recruitment and probably stabilization within the complex. Thereby, plays an important role in ATP production by mitochondria. Cardiolipin-binding protein, it may also control the cardiolipin composition of mitochondria membranes and their morphology.</text>
</comment>
<evidence type="ECO:0000256" key="3">
    <source>
        <dbReference type="ARBA" id="ARBA00006970"/>
    </source>
</evidence>
<evidence type="ECO:0000256" key="2">
    <source>
        <dbReference type="ARBA" id="ARBA00004434"/>
    </source>
</evidence>
<keyword evidence="12" id="KW-1185">Reference proteome</keyword>
<dbReference type="PANTHER" id="PTHR36465">
    <property type="entry name" value="UBIQUINOL-CYTOCHROME-C REDUCTASE COMPLEX ASSEMBLY FACTOR 3"/>
    <property type="match status" value="1"/>
</dbReference>
<feature type="transmembrane region" description="Helical" evidence="11">
    <location>
        <begin position="6"/>
        <end position="28"/>
    </location>
</feature>
<dbReference type="PANTHER" id="PTHR36465:SF1">
    <property type="entry name" value="UBIQUINOL-CYTOCHROME-C REDUCTASE COMPLEX ASSEMBLY FACTOR 3"/>
    <property type="match status" value="1"/>
</dbReference>
<sequence length="83" mass="9246">MGSTQQVVKTILGMVGTMGLGIALWVGMTPNEEQMKLRAKELPRSSPQQQAEQRQLNAAVMAVLKEAAETNENVARRPWPWKK</sequence>
<comment type="subcellular location">
    <subcellularLocation>
        <location evidence="2">Mitochondrion inner membrane</location>
        <topology evidence="2">Single-pass membrane protein</topology>
    </subcellularLocation>
</comment>
<proteinExistence type="inferred from homology"/>
<evidence type="ECO:0000256" key="8">
    <source>
        <dbReference type="ARBA" id="ARBA00023128"/>
    </source>
</evidence>
<evidence type="ECO:0000256" key="9">
    <source>
        <dbReference type="ARBA" id="ARBA00023136"/>
    </source>
</evidence>
<gene>
    <name evidence="13" type="primary">LOC107112900</name>
</gene>
<name>A0ABM1K7A6_GEKJA</name>
<accession>A0ABM1K7A6</accession>
<keyword evidence="8" id="KW-0496">Mitochondrion</keyword>
<dbReference type="Pfam" id="PF15141">
    <property type="entry name" value="UQCC3"/>
    <property type="match status" value="1"/>
</dbReference>
<reference evidence="13" key="1">
    <citation type="submission" date="2025-08" db="UniProtKB">
        <authorList>
            <consortium name="RefSeq"/>
        </authorList>
    </citation>
    <scope>IDENTIFICATION</scope>
</reference>
<dbReference type="InterPro" id="IPR027896">
    <property type="entry name" value="UQCC3"/>
</dbReference>
<keyword evidence="7 11" id="KW-1133">Transmembrane helix</keyword>
<evidence type="ECO:0000256" key="10">
    <source>
        <dbReference type="ARBA" id="ARBA00023310"/>
    </source>
</evidence>
<keyword evidence="6" id="KW-0999">Mitochondrion inner membrane</keyword>
<keyword evidence="5 11" id="KW-0812">Transmembrane</keyword>
<evidence type="ECO:0000256" key="5">
    <source>
        <dbReference type="ARBA" id="ARBA00022692"/>
    </source>
</evidence>
<evidence type="ECO:0000313" key="12">
    <source>
        <dbReference type="Proteomes" id="UP000694871"/>
    </source>
</evidence>